<evidence type="ECO:0000313" key="1">
    <source>
        <dbReference type="EMBL" id="KAH1184096.1"/>
    </source>
</evidence>
<name>A0A9D4B7X4_9SAUR</name>
<dbReference type="EMBL" id="JAHDVG010000465">
    <property type="protein sequence ID" value="KAH1184096.1"/>
    <property type="molecule type" value="Genomic_DNA"/>
</dbReference>
<organism evidence="1 2">
    <name type="scientific">Mauremys mutica</name>
    <name type="common">yellowpond turtle</name>
    <dbReference type="NCBI Taxonomy" id="74926"/>
    <lineage>
        <taxon>Eukaryota</taxon>
        <taxon>Metazoa</taxon>
        <taxon>Chordata</taxon>
        <taxon>Craniata</taxon>
        <taxon>Vertebrata</taxon>
        <taxon>Euteleostomi</taxon>
        <taxon>Archelosauria</taxon>
        <taxon>Testudinata</taxon>
        <taxon>Testudines</taxon>
        <taxon>Cryptodira</taxon>
        <taxon>Durocryptodira</taxon>
        <taxon>Testudinoidea</taxon>
        <taxon>Geoemydidae</taxon>
        <taxon>Geoemydinae</taxon>
        <taxon>Mauremys</taxon>
    </lineage>
</organism>
<proteinExistence type="predicted"/>
<protein>
    <submittedName>
        <fullName evidence="1">Uncharacterized protein</fullName>
    </submittedName>
</protein>
<feature type="non-terminal residue" evidence="1">
    <location>
        <position position="69"/>
    </location>
</feature>
<comment type="caution">
    <text evidence="1">The sequence shown here is derived from an EMBL/GenBank/DDBJ whole genome shotgun (WGS) entry which is preliminary data.</text>
</comment>
<dbReference type="AlphaFoldDB" id="A0A9D4B7X4"/>
<evidence type="ECO:0000313" key="2">
    <source>
        <dbReference type="Proteomes" id="UP000827986"/>
    </source>
</evidence>
<keyword evidence="2" id="KW-1185">Reference proteome</keyword>
<sequence length="69" mass="8411">FLRGHIFTYSHLLLWQKWTIFLTENQQYNAHLIHASRNSYLKSVENGCLVAYQQILLLLRVWQHFYMIT</sequence>
<accession>A0A9D4B7X4</accession>
<reference evidence="1" key="1">
    <citation type="submission" date="2021-09" db="EMBL/GenBank/DDBJ databases">
        <title>The genome of Mauremys mutica provides insights into the evolution of semi-aquatic lifestyle.</title>
        <authorList>
            <person name="Gong S."/>
            <person name="Gao Y."/>
        </authorList>
    </citation>
    <scope>NUCLEOTIDE SEQUENCE</scope>
    <source>
        <strain evidence="1">MM-2020</strain>
        <tissue evidence="1">Muscle</tissue>
    </source>
</reference>
<dbReference type="Proteomes" id="UP000827986">
    <property type="component" value="Unassembled WGS sequence"/>
</dbReference>
<gene>
    <name evidence="1" type="ORF">KIL84_014712</name>
</gene>